<dbReference type="NCBIfam" id="TIGR02273">
    <property type="entry name" value="16S_RimM"/>
    <property type="match status" value="1"/>
</dbReference>
<evidence type="ECO:0000313" key="9">
    <source>
        <dbReference type="Proteomes" id="UP000323865"/>
    </source>
</evidence>
<keyword evidence="4 5" id="KW-0143">Chaperone</keyword>
<evidence type="ECO:0000256" key="4">
    <source>
        <dbReference type="ARBA" id="ARBA00023186"/>
    </source>
</evidence>
<feature type="domain" description="Ribosome maturation factor RimM PRC barrel" evidence="7">
    <location>
        <begin position="110"/>
        <end position="177"/>
    </location>
</feature>
<dbReference type="HAMAP" id="MF_00014">
    <property type="entry name" value="Ribosome_mat_RimM"/>
    <property type="match status" value="1"/>
</dbReference>
<dbReference type="InterPro" id="IPR011033">
    <property type="entry name" value="PRC_barrel-like_sf"/>
</dbReference>
<name>A0ABX6A499_9MICO</name>
<evidence type="ECO:0000259" key="7">
    <source>
        <dbReference type="Pfam" id="PF24986"/>
    </source>
</evidence>
<dbReference type="Proteomes" id="UP000323865">
    <property type="component" value="Chromosome"/>
</dbReference>
<dbReference type="PANTHER" id="PTHR33692">
    <property type="entry name" value="RIBOSOME MATURATION FACTOR RIMM"/>
    <property type="match status" value="1"/>
</dbReference>
<dbReference type="Pfam" id="PF01782">
    <property type="entry name" value="RimM"/>
    <property type="match status" value="1"/>
</dbReference>
<dbReference type="InterPro" id="IPR036976">
    <property type="entry name" value="RimM_N_sf"/>
</dbReference>
<comment type="domain">
    <text evidence="5">The PRC barrel domain binds ribosomal protein uS19.</text>
</comment>
<dbReference type="Gene3D" id="2.30.30.240">
    <property type="entry name" value="PRC-barrel domain"/>
    <property type="match status" value="1"/>
</dbReference>
<dbReference type="Pfam" id="PF24986">
    <property type="entry name" value="PRC_RimM"/>
    <property type="match status" value="1"/>
</dbReference>
<sequence length="192" mass="21109">MSSPVNRNVTVVVGTIGKAHGLKGEVSLMVRTDIPEERLVRGAEFDVDGPEGVPARLTLTSTRTQQGRWYVKFGEIHNRTAAESLRGADLTLELDREEEFEEDPDAWYPEELKGLEVRTEDGRVLGTVTGLDHYPAQDLLIVRGADGRRVMLPFVEELVPEVDIDNGFVLANPPGGLFDPENALSERDGAEG</sequence>
<accession>A0ABX6A499</accession>
<evidence type="ECO:0000256" key="3">
    <source>
        <dbReference type="ARBA" id="ARBA00022552"/>
    </source>
</evidence>
<evidence type="ECO:0000259" key="6">
    <source>
        <dbReference type="Pfam" id="PF01782"/>
    </source>
</evidence>
<evidence type="ECO:0000313" key="8">
    <source>
        <dbReference type="EMBL" id="QEU11381.1"/>
    </source>
</evidence>
<comment type="function">
    <text evidence="5">An accessory protein needed during the final step in the assembly of 30S ribosomal subunit, possibly for assembly of the head region. Essential for efficient processing of 16S rRNA. May be needed both before and after RbfA during the maturation of 16S rRNA. It has affinity for free ribosomal 30S subunits but not for 70S ribosomes.</text>
</comment>
<dbReference type="EMBL" id="CP044108">
    <property type="protein sequence ID" value="QEU11381.1"/>
    <property type="molecule type" value="Genomic_DNA"/>
</dbReference>
<proteinExistence type="inferred from homology"/>
<gene>
    <name evidence="5 8" type="primary">rimM</name>
    <name evidence="8" type="ORF">FOB48_03075</name>
</gene>
<feature type="domain" description="RimM N-terminal" evidence="6">
    <location>
        <begin position="12"/>
        <end position="92"/>
    </location>
</feature>
<keyword evidence="3 5" id="KW-0698">rRNA processing</keyword>
<dbReference type="InterPro" id="IPR056792">
    <property type="entry name" value="PRC_RimM"/>
</dbReference>
<keyword evidence="1 5" id="KW-0963">Cytoplasm</keyword>
<comment type="subcellular location">
    <subcellularLocation>
        <location evidence="5">Cytoplasm</location>
    </subcellularLocation>
</comment>
<evidence type="ECO:0000256" key="5">
    <source>
        <dbReference type="HAMAP-Rule" id="MF_00014"/>
    </source>
</evidence>
<comment type="similarity">
    <text evidence="5">Belongs to the RimM family.</text>
</comment>
<evidence type="ECO:0000256" key="2">
    <source>
        <dbReference type="ARBA" id="ARBA00022517"/>
    </source>
</evidence>
<reference evidence="8 9" key="1">
    <citation type="submission" date="2019-09" db="EMBL/GenBank/DDBJ databases">
        <title>FDA dAtabase for Regulatory Grade micrObial Sequences (FDA-ARGOS): Supporting development and validation of Infectious Disease Dx tests.</title>
        <authorList>
            <person name="Sciortino C."/>
            <person name="Tallon L."/>
            <person name="Sadzewicz L."/>
            <person name="Vavikolanu K."/>
            <person name="Mehta A."/>
            <person name="Aluvathingal J."/>
            <person name="Nadendla S."/>
            <person name="Nandy P."/>
            <person name="Geyer C."/>
            <person name="Yan Y."/>
            <person name="Sichtig H."/>
        </authorList>
    </citation>
    <scope>NUCLEOTIDE SEQUENCE [LARGE SCALE GENOMIC DNA]</scope>
    <source>
        <strain evidence="8 9">FDAARGOS_640</strain>
    </source>
</reference>
<dbReference type="PANTHER" id="PTHR33692:SF1">
    <property type="entry name" value="RIBOSOME MATURATION FACTOR RIMM"/>
    <property type="match status" value="1"/>
</dbReference>
<dbReference type="SUPFAM" id="SSF50346">
    <property type="entry name" value="PRC-barrel domain"/>
    <property type="match status" value="1"/>
</dbReference>
<evidence type="ECO:0000256" key="1">
    <source>
        <dbReference type="ARBA" id="ARBA00022490"/>
    </source>
</evidence>
<dbReference type="InterPro" id="IPR011961">
    <property type="entry name" value="RimM"/>
</dbReference>
<organism evidence="8 9">
    <name type="scientific">Dermabacter vaginalis</name>
    <dbReference type="NCBI Taxonomy" id="1630135"/>
    <lineage>
        <taxon>Bacteria</taxon>
        <taxon>Bacillati</taxon>
        <taxon>Actinomycetota</taxon>
        <taxon>Actinomycetes</taxon>
        <taxon>Micrococcales</taxon>
        <taxon>Dermabacteraceae</taxon>
        <taxon>Dermabacter</taxon>
    </lineage>
</organism>
<dbReference type="Gene3D" id="2.40.30.60">
    <property type="entry name" value="RimM"/>
    <property type="match status" value="1"/>
</dbReference>
<keyword evidence="9" id="KW-1185">Reference proteome</keyword>
<dbReference type="SUPFAM" id="SSF50447">
    <property type="entry name" value="Translation proteins"/>
    <property type="match status" value="1"/>
</dbReference>
<keyword evidence="2 5" id="KW-0690">Ribosome biogenesis</keyword>
<dbReference type="InterPro" id="IPR009000">
    <property type="entry name" value="Transl_B-barrel_sf"/>
</dbReference>
<comment type="subunit">
    <text evidence="5">Binds ribosomal protein uS19.</text>
</comment>
<protein>
    <recommendedName>
        <fullName evidence="5">Ribosome maturation factor RimM</fullName>
    </recommendedName>
</protein>
<dbReference type="InterPro" id="IPR002676">
    <property type="entry name" value="RimM_N"/>
</dbReference>